<accession>A0ABS8V3Q9</accession>
<protein>
    <submittedName>
        <fullName evidence="2">Uncharacterized protein</fullName>
    </submittedName>
</protein>
<organism evidence="2 3">
    <name type="scientific">Datura stramonium</name>
    <name type="common">Jimsonweed</name>
    <name type="synonym">Common thornapple</name>
    <dbReference type="NCBI Taxonomy" id="4076"/>
    <lineage>
        <taxon>Eukaryota</taxon>
        <taxon>Viridiplantae</taxon>
        <taxon>Streptophyta</taxon>
        <taxon>Embryophyta</taxon>
        <taxon>Tracheophyta</taxon>
        <taxon>Spermatophyta</taxon>
        <taxon>Magnoliopsida</taxon>
        <taxon>eudicotyledons</taxon>
        <taxon>Gunneridae</taxon>
        <taxon>Pentapetalae</taxon>
        <taxon>asterids</taxon>
        <taxon>lamiids</taxon>
        <taxon>Solanales</taxon>
        <taxon>Solanaceae</taxon>
        <taxon>Solanoideae</taxon>
        <taxon>Datureae</taxon>
        <taxon>Datura</taxon>
    </lineage>
</organism>
<evidence type="ECO:0000313" key="3">
    <source>
        <dbReference type="Proteomes" id="UP000823775"/>
    </source>
</evidence>
<dbReference type="Proteomes" id="UP000823775">
    <property type="component" value="Unassembled WGS sequence"/>
</dbReference>
<comment type="caution">
    <text evidence="2">The sequence shown here is derived from an EMBL/GenBank/DDBJ whole genome shotgun (WGS) entry which is preliminary data.</text>
</comment>
<feature type="region of interest" description="Disordered" evidence="1">
    <location>
        <begin position="1"/>
        <end position="91"/>
    </location>
</feature>
<evidence type="ECO:0000313" key="2">
    <source>
        <dbReference type="EMBL" id="MCD9641459.1"/>
    </source>
</evidence>
<proteinExistence type="predicted"/>
<sequence>MQEESQEKPGPSMSSQSTLSKEVEPFHVILGSSPVDSIPTTNISDLASTTPNNPLSTQGEPHHTINPTFRDSWSSSKKEAKKTTNVGTNDGSTIIKNAMVGEGNVELEKDVESLELEMGDVNA</sequence>
<gene>
    <name evidence="2" type="ORF">HAX54_027645</name>
</gene>
<dbReference type="EMBL" id="JACEIK010003368">
    <property type="protein sequence ID" value="MCD9641459.1"/>
    <property type="molecule type" value="Genomic_DNA"/>
</dbReference>
<evidence type="ECO:0000256" key="1">
    <source>
        <dbReference type="SAM" id="MobiDB-lite"/>
    </source>
</evidence>
<reference evidence="2 3" key="1">
    <citation type="journal article" date="2021" name="BMC Genomics">
        <title>Datura genome reveals duplications of psychoactive alkaloid biosynthetic genes and high mutation rate following tissue culture.</title>
        <authorList>
            <person name="Rajewski A."/>
            <person name="Carter-House D."/>
            <person name="Stajich J."/>
            <person name="Litt A."/>
        </authorList>
    </citation>
    <scope>NUCLEOTIDE SEQUENCE [LARGE SCALE GENOMIC DNA]</scope>
    <source>
        <strain evidence="2">AR-01</strain>
    </source>
</reference>
<keyword evidence="3" id="KW-1185">Reference proteome</keyword>
<name>A0ABS8V3Q9_DATST</name>
<feature type="compositionally biased region" description="Polar residues" evidence="1">
    <location>
        <begin position="34"/>
        <end position="75"/>
    </location>
</feature>